<dbReference type="Proteomes" id="UP000006729">
    <property type="component" value="Chromosome 13"/>
</dbReference>
<gene>
    <name evidence="1" type="ORF">POPTR_013G004000</name>
</gene>
<dbReference type="AlphaFoldDB" id="A0A2K1XYT1"/>
<accession>A0A2K1XYT1</accession>
<name>A0A2K1XYT1_POPTR</name>
<dbReference type="EMBL" id="CM009302">
    <property type="protein sequence ID" value="PNT05925.1"/>
    <property type="molecule type" value="Genomic_DNA"/>
</dbReference>
<reference evidence="1 2" key="1">
    <citation type="journal article" date="2006" name="Science">
        <title>The genome of black cottonwood, Populus trichocarpa (Torr. &amp; Gray).</title>
        <authorList>
            <person name="Tuskan G.A."/>
            <person name="Difazio S."/>
            <person name="Jansson S."/>
            <person name="Bohlmann J."/>
            <person name="Grigoriev I."/>
            <person name="Hellsten U."/>
            <person name="Putnam N."/>
            <person name="Ralph S."/>
            <person name="Rombauts S."/>
            <person name="Salamov A."/>
            <person name="Schein J."/>
            <person name="Sterck L."/>
            <person name="Aerts A."/>
            <person name="Bhalerao R.R."/>
            <person name="Bhalerao R.P."/>
            <person name="Blaudez D."/>
            <person name="Boerjan W."/>
            <person name="Brun A."/>
            <person name="Brunner A."/>
            <person name="Busov V."/>
            <person name="Campbell M."/>
            <person name="Carlson J."/>
            <person name="Chalot M."/>
            <person name="Chapman J."/>
            <person name="Chen G.L."/>
            <person name="Cooper D."/>
            <person name="Coutinho P.M."/>
            <person name="Couturier J."/>
            <person name="Covert S."/>
            <person name="Cronk Q."/>
            <person name="Cunningham R."/>
            <person name="Davis J."/>
            <person name="Degroeve S."/>
            <person name="Dejardin A."/>
            <person name="Depamphilis C."/>
            <person name="Detter J."/>
            <person name="Dirks B."/>
            <person name="Dubchak I."/>
            <person name="Duplessis S."/>
            <person name="Ehlting J."/>
            <person name="Ellis B."/>
            <person name="Gendler K."/>
            <person name="Goodstein D."/>
            <person name="Gribskov M."/>
            <person name="Grimwood J."/>
            <person name="Groover A."/>
            <person name="Gunter L."/>
            <person name="Hamberger B."/>
            <person name="Heinze B."/>
            <person name="Helariutta Y."/>
            <person name="Henrissat B."/>
            <person name="Holligan D."/>
            <person name="Holt R."/>
            <person name="Huang W."/>
            <person name="Islam-Faridi N."/>
            <person name="Jones S."/>
            <person name="Jones-Rhoades M."/>
            <person name="Jorgensen R."/>
            <person name="Joshi C."/>
            <person name="Kangasjarvi J."/>
            <person name="Karlsson J."/>
            <person name="Kelleher C."/>
            <person name="Kirkpatrick R."/>
            <person name="Kirst M."/>
            <person name="Kohler A."/>
            <person name="Kalluri U."/>
            <person name="Larimer F."/>
            <person name="Leebens-Mack J."/>
            <person name="Leple J.C."/>
            <person name="Locascio P."/>
            <person name="Lou Y."/>
            <person name="Lucas S."/>
            <person name="Martin F."/>
            <person name="Montanini B."/>
            <person name="Napoli C."/>
            <person name="Nelson D.R."/>
            <person name="Nelson C."/>
            <person name="Nieminen K."/>
            <person name="Nilsson O."/>
            <person name="Pereda V."/>
            <person name="Peter G."/>
            <person name="Philippe R."/>
            <person name="Pilate G."/>
            <person name="Poliakov A."/>
            <person name="Razumovskaya J."/>
            <person name="Richardson P."/>
            <person name="Rinaldi C."/>
            <person name="Ritland K."/>
            <person name="Rouze P."/>
            <person name="Ryaboy D."/>
            <person name="Schmutz J."/>
            <person name="Schrader J."/>
            <person name="Segerman B."/>
            <person name="Shin H."/>
            <person name="Siddiqui A."/>
            <person name="Sterky F."/>
            <person name="Terry A."/>
            <person name="Tsai C.J."/>
            <person name="Uberbacher E."/>
            <person name="Unneberg P."/>
            <person name="Vahala J."/>
            <person name="Wall K."/>
            <person name="Wessler S."/>
            <person name="Yang G."/>
            <person name="Yin T."/>
            <person name="Douglas C."/>
            <person name="Marra M."/>
            <person name="Sandberg G."/>
            <person name="Van de Peer Y."/>
            <person name="Rokhsar D."/>
        </authorList>
    </citation>
    <scope>NUCLEOTIDE SEQUENCE [LARGE SCALE GENOMIC DNA]</scope>
    <source>
        <strain evidence="2">cv. Nisqually</strain>
    </source>
</reference>
<dbReference type="InParanoid" id="A0A2K1XYT1"/>
<evidence type="ECO:0000313" key="2">
    <source>
        <dbReference type="Proteomes" id="UP000006729"/>
    </source>
</evidence>
<protein>
    <submittedName>
        <fullName evidence="1">Uncharacterized protein</fullName>
    </submittedName>
</protein>
<organism evidence="1 2">
    <name type="scientific">Populus trichocarpa</name>
    <name type="common">Western balsam poplar</name>
    <name type="synonym">Populus balsamifera subsp. trichocarpa</name>
    <dbReference type="NCBI Taxonomy" id="3694"/>
    <lineage>
        <taxon>Eukaryota</taxon>
        <taxon>Viridiplantae</taxon>
        <taxon>Streptophyta</taxon>
        <taxon>Embryophyta</taxon>
        <taxon>Tracheophyta</taxon>
        <taxon>Spermatophyta</taxon>
        <taxon>Magnoliopsida</taxon>
        <taxon>eudicotyledons</taxon>
        <taxon>Gunneridae</taxon>
        <taxon>Pentapetalae</taxon>
        <taxon>rosids</taxon>
        <taxon>fabids</taxon>
        <taxon>Malpighiales</taxon>
        <taxon>Salicaceae</taxon>
        <taxon>Saliceae</taxon>
        <taxon>Populus</taxon>
    </lineage>
</organism>
<evidence type="ECO:0000313" key="1">
    <source>
        <dbReference type="EMBL" id="PNT05925.1"/>
    </source>
</evidence>
<proteinExistence type="predicted"/>
<keyword evidence="2" id="KW-1185">Reference proteome</keyword>
<sequence length="89" mass="9990">MAMTCSGPLTVDTSSTEQYSCLLVSFSSSPTKATATNLFEICDSRRLNHTITHHFFSLNLVMQGRIFISIITRSHVRGWLVLACFGRYL</sequence>